<organism evidence="4 5">
    <name type="scientific">Antribacter soli</name>
    <dbReference type="NCBI Taxonomy" id="2910976"/>
    <lineage>
        <taxon>Bacteria</taxon>
        <taxon>Bacillati</taxon>
        <taxon>Actinomycetota</taxon>
        <taxon>Actinomycetes</taxon>
        <taxon>Micrococcales</taxon>
        <taxon>Promicromonosporaceae</taxon>
        <taxon>Antribacter</taxon>
    </lineage>
</organism>
<dbReference type="GO" id="GO:0004497">
    <property type="term" value="F:monooxygenase activity"/>
    <property type="evidence" value="ECO:0007669"/>
    <property type="project" value="TreeGrafter"/>
</dbReference>
<dbReference type="PRINTS" id="PR00368">
    <property type="entry name" value="FADPNR"/>
</dbReference>
<feature type="domain" description="FAD/NAD(P)-binding" evidence="3">
    <location>
        <begin position="7"/>
        <end position="375"/>
    </location>
</feature>
<sequence>MRTLETDVVVIGAGQAGLSAGYHLRRRGFVPAPLPDDVPLVRLHRATRANRALGEATSALGEPTAQGEPPASGNEGTPRTYLVLDAEDGPGGAWRHRWRSLRMATVNGIHDLPGMAQPDVDPAEPSADALPRYFADYEQTTGLAVLRPVRVTAVSDADDGRLRVVYETGAGERGEVLARWLVTATGTWTRPFWPRYPGQDSFRGIQLHVADYVRAEDFTGKHVVVVGGGISAVQLLDEISRVTTTTWVTRREPEWRDADFDRDAGRRAVALVEERVRQGLPPRSVVSVTGLIWTPTLIAARERGVLERHPMFAAMEPEGVRMADGSFVRADVVLWATGFRAALDHLRPLHLRGPGGGIVMDGTQVAHDPRVHLIGYGPSSSTVGANRAGREAVNRIVAGVAAARTGAAEAATA</sequence>
<dbReference type="SUPFAM" id="SSF51905">
    <property type="entry name" value="FAD/NAD(P)-binding domain"/>
    <property type="match status" value="2"/>
</dbReference>
<dbReference type="PANTHER" id="PTHR43539:SF78">
    <property type="entry name" value="FLAVIN-CONTAINING MONOOXYGENASE"/>
    <property type="match status" value="1"/>
</dbReference>
<keyword evidence="1" id="KW-0560">Oxidoreductase</keyword>
<accession>A0AA41QGU0</accession>
<feature type="region of interest" description="Disordered" evidence="2">
    <location>
        <begin position="54"/>
        <end position="79"/>
    </location>
</feature>
<protein>
    <submittedName>
        <fullName evidence="4">FAD-dependent oxidoreductase</fullName>
    </submittedName>
</protein>
<dbReference type="Gene3D" id="3.50.50.60">
    <property type="entry name" value="FAD/NAD(P)-binding domain"/>
    <property type="match status" value="2"/>
</dbReference>
<dbReference type="EMBL" id="JAKGSG010000050">
    <property type="protein sequence ID" value="MCF4122858.1"/>
    <property type="molecule type" value="Genomic_DNA"/>
</dbReference>
<gene>
    <name evidence="4" type="ORF">L1785_17920</name>
</gene>
<dbReference type="AlphaFoldDB" id="A0AA41QGU0"/>
<dbReference type="PANTHER" id="PTHR43539">
    <property type="entry name" value="FLAVIN-BINDING MONOOXYGENASE-LIKE PROTEIN (AFU_ORTHOLOGUE AFUA_4G09220)"/>
    <property type="match status" value="1"/>
</dbReference>
<proteinExistence type="predicted"/>
<dbReference type="Pfam" id="PF07992">
    <property type="entry name" value="Pyr_redox_2"/>
    <property type="match status" value="1"/>
</dbReference>
<dbReference type="InterPro" id="IPR036188">
    <property type="entry name" value="FAD/NAD-bd_sf"/>
</dbReference>
<comment type="caution">
    <text evidence="4">The sequence shown here is derived from an EMBL/GenBank/DDBJ whole genome shotgun (WGS) entry which is preliminary data.</text>
</comment>
<evidence type="ECO:0000259" key="3">
    <source>
        <dbReference type="Pfam" id="PF07992"/>
    </source>
</evidence>
<evidence type="ECO:0000313" key="5">
    <source>
        <dbReference type="Proteomes" id="UP001165405"/>
    </source>
</evidence>
<keyword evidence="5" id="KW-1185">Reference proteome</keyword>
<dbReference type="InterPro" id="IPR023753">
    <property type="entry name" value="FAD/NAD-binding_dom"/>
</dbReference>
<evidence type="ECO:0000256" key="2">
    <source>
        <dbReference type="SAM" id="MobiDB-lite"/>
    </source>
</evidence>
<dbReference type="RefSeq" id="WP_236090649.1">
    <property type="nucleotide sequence ID" value="NZ_JAKGSG010000050.1"/>
</dbReference>
<dbReference type="GO" id="GO:0050660">
    <property type="term" value="F:flavin adenine dinucleotide binding"/>
    <property type="evidence" value="ECO:0007669"/>
    <property type="project" value="TreeGrafter"/>
</dbReference>
<reference evidence="4" key="1">
    <citation type="submission" date="2022-01" db="EMBL/GenBank/DDBJ databases">
        <title>Antribacter sp. nov., isolated from Guizhou of China.</title>
        <authorList>
            <person name="Chengliang C."/>
            <person name="Ya Z."/>
        </authorList>
    </citation>
    <scope>NUCLEOTIDE SEQUENCE</scope>
    <source>
        <strain evidence="4">KLBMP 9083</strain>
    </source>
</reference>
<evidence type="ECO:0000256" key="1">
    <source>
        <dbReference type="ARBA" id="ARBA00023002"/>
    </source>
</evidence>
<evidence type="ECO:0000313" key="4">
    <source>
        <dbReference type="EMBL" id="MCF4122858.1"/>
    </source>
</evidence>
<dbReference type="InterPro" id="IPR050982">
    <property type="entry name" value="Auxin_biosynth/cation_transpt"/>
</dbReference>
<name>A0AA41QGU0_9MICO</name>
<dbReference type="Proteomes" id="UP001165405">
    <property type="component" value="Unassembled WGS sequence"/>
</dbReference>